<protein>
    <submittedName>
        <fullName evidence="2">Uncharacterized protein</fullName>
    </submittedName>
</protein>
<keyword evidence="3" id="KW-1185">Reference proteome</keyword>
<dbReference type="KEGG" id="mprn:Q3V37_28195"/>
<name>A0AAJ6HVY3_9ACTN</name>
<evidence type="ECO:0000313" key="3">
    <source>
        <dbReference type="Proteomes" id="UP001235874"/>
    </source>
</evidence>
<organism evidence="2 3">
    <name type="scientific">Micromonospora profundi</name>
    <dbReference type="NCBI Taxonomy" id="1420889"/>
    <lineage>
        <taxon>Bacteria</taxon>
        <taxon>Bacillati</taxon>
        <taxon>Actinomycetota</taxon>
        <taxon>Actinomycetes</taxon>
        <taxon>Micromonosporales</taxon>
        <taxon>Micromonosporaceae</taxon>
        <taxon>Micromonospora</taxon>
    </lineage>
</organism>
<feature type="region of interest" description="Disordered" evidence="1">
    <location>
        <begin position="59"/>
        <end position="89"/>
    </location>
</feature>
<proteinExistence type="predicted"/>
<dbReference type="RefSeq" id="WP_306272191.1">
    <property type="nucleotide sequence ID" value="NZ_CP130472.1"/>
</dbReference>
<sequence length="89" mass="8999">MTSEALDRVTSERLLDGRLVDSPANPLPVARLLTAARAAPRPGELTGEGRAVLAFRRARAAPSAMQSPTAAGVQSAPTAGVQSPPVAGA</sequence>
<evidence type="ECO:0000256" key="1">
    <source>
        <dbReference type="SAM" id="MobiDB-lite"/>
    </source>
</evidence>
<accession>A0AAJ6HVY3</accession>
<dbReference type="Proteomes" id="UP001235874">
    <property type="component" value="Chromosome"/>
</dbReference>
<reference evidence="2 3" key="1">
    <citation type="submission" date="2023-07" db="EMBL/GenBank/DDBJ databases">
        <title>Micromonospora profundi TRM 95458 converts glycerol to a new osmotic compound.</title>
        <authorList>
            <person name="Lu D."/>
        </authorList>
    </citation>
    <scope>NUCLEOTIDE SEQUENCE [LARGE SCALE GENOMIC DNA]</scope>
    <source>
        <strain evidence="2 3">TRM95458</strain>
    </source>
</reference>
<dbReference type="EMBL" id="CP130472">
    <property type="protein sequence ID" value="WLS45199.1"/>
    <property type="molecule type" value="Genomic_DNA"/>
</dbReference>
<gene>
    <name evidence="2" type="ORF">Q3V37_28195</name>
</gene>
<dbReference type="AlphaFoldDB" id="A0AAJ6HVY3"/>
<evidence type="ECO:0000313" key="2">
    <source>
        <dbReference type="EMBL" id="WLS45199.1"/>
    </source>
</evidence>